<dbReference type="SMART" id="SM00960">
    <property type="entry name" value="Robl_LC7"/>
    <property type="match status" value="1"/>
</dbReference>
<reference evidence="3" key="1">
    <citation type="submission" date="2022-06" db="EMBL/GenBank/DDBJ databases">
        <title>Genome public.</title>
        <authorList>
            <person name="Sun Q."/>
        </authorList>
    </citation>
    <scope>NUCLEOTIDE SEQUENCE</scope>
    <source>
        <strain evidence="3">CWNU-1</strain>
    </source>
</reference>
<accession>A0ABT0UYV4</accession>
<evidence type="ECO:0000256" key="1">
    <source>
        <dbReference type="SAM" id="MobiDB-lite"/>
    </source>
</evidence>
<dbReference type="RefSeq" id="WP_250923913.1">
    <property type="nucleotide sequence ID" value="NZ_JAMQAW010000079.1"/>
</dbReference>
<proteinExistence type="predicted"/>
<dbReference type="EMBL" id="JAMQAW010000079">
    <property type="protein sequence ID" value="MCM2393617.1"/>
    <property type="molecule type" value="Genomic_DNA"/>
</dbReference>
<feature type="region of interest" description="Disordered" evidence="1">
    <location>
        <begin position="128"/>
        <end position="147"/>
    </location>
</feature>
<comment type="caution">
    <text evidence="3">The sequence shown here is derived from an EMBL/GenBank/DDBJ whole genome shotgun (WGS) entry which is preliminary data.</text>
</comment>
<protein>
    <submittedName>
        <fullName evidence="3">Roadblock/LC7 domain-containing protein</fullName>
    </submittedName>
</protein>
<dbReference type="Proteomes" id="UP001431429">
    <property type="component" value="Unassembled WGS sequence"/>
</dbReference>
<dbReference type="Gene3D" id="3.30.450.30">
    <property type="entry name" value="Dynein light chain 2a, cytoplasmic"/>
    <property type="match status" value="1"/>
</dbReference>
<dbReference type="SUPFAM" id="SSF103196">
    <property type="entry name" value="Roadblock/LC7 domain"/>
    <property type="match status" value="1"/>
</dbReference>
<feature type="domain" description="Roadblock/LAMTOR2" evidence="2">
    <location>
        <begin position="16"/>
        <end position="107"/>
    </location>
</feature>
<name>A0ABT0UYV4_9ACTN</name>
<feature type="compositionally biased region" description="Basic and acidic residues" evidence="1">
    <location>
        <begin position="132"/>
        <end position="147"/>
    </location>
</feature>
<dbReference type="InterPro" id="IPR053141">
    <property type="entry name" value="Mycobact_SerProt_Inhib_Rv3364c"/>
</dbReference>
<evidence type="ECO:0000313" key="3">
    <source>
        <dbReference type="EMBL" id="MCM2393617.1"/>
    </source>
</evidence>
<dbReference type="Pfam" id="PF03259">
    <property type="entry name" value="Robl_LC7"/>
    <property type="match status" value="1"/>
</dbReference>
<evidence type="ECO:0000259" key="2">
    <source>
        <dbReference type="SMART" id="SM00960"/>
    </source>
</evidence>
<evidence type="ECO:0000313" key="4">
    <source>
        <dbReference type="Proteomes" id="UP001431429"/>
    </source>
</evidence>
<sequence>MTNGRRMMAHQVDEMTWLLDAFVQRVGHQARAILATRDGLTQCYSGLERDAAHSLGALVSGVNSLGNGAADILAMPSGRVRQTVIEHDGFLLFVTSAGEGTLLAVATTPEARAGVVGHEMGQLVRSVGEHLNSSDRNADTTTDRGGR</sequence>
<dbReference type="PANTHER" id="PTHR36222">
    <property type="entry name" value="SERINE PROTEASE INHIBITOR RV3364C"/>
    <property type="match status" value="1"/>
</dbReference>
<gene>
    <name evidence="3" type="ORF">NBG84_36020</name>
</gene>
<dbReference type="PANTHER" id="PTHR36222:SF1">
    <property type="entry name" value="SERINE PROTEASE INHIBITOR RV3364C"/>
    <property type="match status" value="1"/>
</dbReference>
<dbReference type="InterPro" id="IPR004942">
    <property type="entry name" value="Roadblock/LAMTOR2_dom"/>
</dbReference>
<keyword evidence="4" id="KW-1185">Reference proteome</keyword>
<organism evidence="3 4">
    <name type="scientific">Streptomyces albipurpureus</name>
    <dbReference type="NCBI Taxonomy" id="2897419"/>
    <lineage>
        <taxon>Bacteria</taxon>
        <taxon>Bacillati</taxon>
        <taxon>Actinomycetota</taxon>
        <taxon>Actinomycetes</taxon>
        <taxon>Kitasatosporales</taxon>
        <taxon>Streptomycetaceae</taxon>
        <taxon>Streptomyces</taxon>
    </lineage>
</organism>